<dbReference type="InterPro" id="IPR001932">
    <property type="entry name" value="PPM-type_phosphatase-like_dom"/>
</dbReference>
<comment type="caution">
    <text evidence="4">The sequence shown here is derived from an EMBL/GenBank/DDBJ whole genome shotgun (WGS) entry which is preliminary data.</text>
</comment>
<feature type="transmembrane region" description="Helical" evidence="2">
    <location>
        <begin position="214"/>
        <end position="237"/>
    </location>
</feature>
<dbReference type="CDD" id="cd00130">
    <property type="entry name" value="PAS"/>
    <property type="match status" value="1"/>
</dbReference>
<dbReference type="AlphaFoldDB" id="A0A1B9AG81"/>
<keyword evidence="2" id="KW-1133">Transmembrane helix</keyword>
<evidence type="ECO:0000256" key="2">
    <source>
        <dbReference type="SAM" id="Phobius"/>
    </source>
</evidence>
<evidence type="ECO:0000256" key="1">
    <source>
        <dbReference type="ARBA" id="ARBA00022801"/>
    </source>
</evidence>
<dbReference type="InterPro" id="IPR033425">
    <property type="entry name" value="MASE3"/>
</dbReference>
<dbReference type="SMART" id="SM00091">
    <property type="entry name" value="PAS"/>
    <property type="match status" value="1"/>
</dbReference>
<dbReference type="GO" id="GO:0016791">
    <property type="term" value="F:phosphatase activity"/>
    <property type="evidence" value="ECO:0007669"/>
    <property type="project" value="TreeGrafter"/>
</dbReference>
<evidence type="ECO:0000313" key="4">
    <source>
        <dbReference type="EMBL" id="OCA82825.1"/>
    </source>
</evidence>
<dbReference type="PANTHER" id="PTHR43156:SF2">
    <property type="entry name" value="STAGE II SPORULATION PROTEIN E"/>
    <property type="match status" value="1"/>
</dbReference>
<dbReference type="SMART" id="SM00331">
    <property type="entry name" value="PP2C_SIG"/>
    <property type="match status" value="1"/>
</dbReference>
<feature type="transmembrane region" description="Helical" evidence="2">
    <location>
        <begin position="147"/>
        <end position="167"/>
    </location>
</feature>
<dbReference type="Pfam" id="PF13426">
    <property type="entry name" value="PAS_9"/>
    <property type="match status" value="1"/>
</dbReference>
<name>A0A1B9AG81_9BACI</name>
<feature type="transmembrane region" description="Helical" evidence="2">
    <location>
        <begin position="113"/>
        <end position="135"/>
    </location>
</feature>
<reference evidence="5" key="1">
    <citation type="submission" date="2016-05" db="EMBL/GenBank/DDBJ databases">
        <authorList>
            <person name="Liu B."/>
            <person name="Wang J."/>
            <person name="Zhu Y."/>
            <person name="Liu G."/>
            <person name="Chen Q."/>
            <person name="Chen Z."/>
            <person name="Lan J."/>
            <person name="Che J."/>
            <person name="Ge C."/>
            <person name="Shi H."/>
            <person name="Pan Z."/>
            <person name="Liu X."/>
        </authorList>
    </citation>
    <scope>NUCLEOTIDE SEQUENCE [LARGE SCALE GENOMIC DNA]</scope>
    <source>
        <strain evidence="5">FJAT-27215</strain>
    </source>
</reference>
<keyword evidence="2" id="KW-0472">Membrane</keyword>
<dbReference type="PANTHER" id="PTHR43156">
    <property type="entry name" value="STAGE II SPORULATION PROTEIN E-RELATED"/>
    <property type="match status" value="1"/>
</dbReference>
<dbReference type="InterPro" id="IPR052016">
    <property type="entry name" value="Bact_Sigma-Reg"/>
</dbReference>
<dbReference type="EMBL" id="MAYT01000029">
    <property type="protein sequence ID" value="OCA82825.1"/>
    <property type="molecule type" value="Genomic_DNA"/>
</dbReference>
<dbReference type="InterPro" id="IPR000014">
    <property type="entry name" value="PAS"/>
</dbReference>
<sequence>MPKRVQQTEKKAFLYILFSLALFISLISFFDFFTSIYEPLKGNFRVIHLVLELMSIAVSAIIASNGWVAFTHTLAMNRLLFSSAFIAVAFFNLMHILTFDGTTAFIEIHVTSLTVWFLILGRLVESISLTFIVVYSCKGAAPRSLRWLTYNGFLLLAIVTSIIVILYADHLPLLLKDGRPTLVKTAIEYFFIIIHILILIKAFTIYRKEKKIEFLLIILSSYSLILSSWLMTIYLSPDGYRSFAGHVFKVLGYLFLVNIIFKVNIEHPFEQVKEFSKRNQLLLDSVGEGIYGLDSEGRTIFINKSALRMLGYTEQEVMGRKLHYLIHHKKENGFPSPPRECPIFRTNLDGRNRRQESYFWRKDGTGFPVILEARALLQDDDIIGTVTTFIDLTETRKLKKLELEKQAVDVELELAATVQQSLLPKFEHIPPGVDLGGVSVPYRKLSGDFYKAVFQGSQLVFGVADICGKGVPAAIEMAMMTYSMEQFNHLKVEPHHVMESLNRFAVKYMSDSSFVTMFFGNYDIRTSIFSYSNAGHEPALLFRERTGEFFELSTNNPILGIMENSVYETKEIHIESGDILLLYTDGLTENRASNSPDDNKRLRRLLLHADRTLSARELSKTLLRLMNQDGHPITDDQTLLIFKKL</sequence>
<evidence type="ECO:0000259" key="3">
    <source>
        <dbReference type="PROSITE" id="PS50112"/>
    </source>
</evidence>
<dbReference type="Pfam" id="PF07228">
    <property type="entry name" value="SpoIIE"/>
    <property type="match status" value="1"/>
</dbReference>
<keyword evidence="2" id="KW-0812">Transmembrane</keyword>
<dbReference type="InterPro" id="IPR036457">
    <property type="entry name" value="PPM-type-like_dom_sf"/>
</dbReference>
<organism evidence="4 5">
    <name type="scientific">Pseudobacillus wudalianchiensis</name>
    <dbReference type="NCBI Taxonomy" id="1743143"/>
    <lineage>
        <taxon>Bacteria</taxon>
        <taxon>Bacillati</taxon>
        <taxon>Bacillota</taxon>
        <taxon>Bacilli</taxon>
        <taxon>Bacillales</taxon>
        <taxon>Bacillaceae</taxon>
        <taxon>Pseudobacillus</taxon>
    </lineage>
</organism>
<keyword evidence="5" id="KW-1185">Reference proteome</keyword>
<dbReference type="Gene3D" id="3.60.40.10">
    <property type="entry name" value="PPM-type phosphatase domain"/>
    <property type="match status" value="1"/>
</dbReference>
<dbReference type="Gene3D" id="3.30.450.20">
    <property type="entry name" value="PAS domain"/>
    <property type="match status" value="1"/>
</dbReference>
<feature type="domain" description="PAS" evidence="3">
    <location>
        <begin position="275"/>
        <end position="327"/>
    </location>
</feature>
<accession>A0A1B9AG81</accession>
<dbReference type="SUPFAM" id="SSF55785">
    <property type="entry name" value="PYP-like sensor domain (PAS domain)"/>
    <property type="match status" value="1"/>
</dbReference>
<protein>
    <recommendedName>
        <fullName evidence="3">PAS domain-containing protein</fullName>
    </recommendedName>
</protein>
<feature type="transmembrane region" description="Helical" evidence="2">
    <location>
        <begin position="187"/>
        <end position="207"/>
    </location>
</feature>
<gene>
    <name evidence="4" type="ORF">A8F95_13885</name>
</gene>
<dbReference type="InterPro" id="IPR035965">
    <property type="entry name" value="PAS-like_dom_sf"/>
</dbReference>
<dbReference type="PROSITE" id="PS50112">
    <property type="entry name" value="PAS"/>
    <property type="match status" value="1"/>
</dbReference>
<evidence type="ECO:0000313" key="5">
    <source>
        <dbReference type="Proteomes" id="UP000092578"/>
    </source>
</evidence>
<dbReference type="RefSeq" id="WP_065411699.1">
    <property type="nucleotide sequence ID" value="NZ_MAYT01000029.1"/>
</dbReference>
<feature type="transmembrane region" description="Helical" evidence="2">
    <location>
        <begin position="12"/>
        <end position="34"/>
    </location>
</feature>
<feature type="transmembrane region" description="Helical" evidence="2">
    <location>
        <begin position="79"/>
        <end position="98"/>
    </location>
</feature>
<keyword evidence="1" id="KW-0378">Hydrolase</keyword>
<proteinExistence type="predicted"/>
<dbReference type="Proteomes" id="UP000092578">
    <property type="component" value="Unassembled WGS sequence"/>
</dbReference>
<dbReference type="Pfam" id="PF17159">
    <property type="entry name" value="MASE3"/>
    <property type="match status" value="1"/>
</dbReference>
<dbReference type="SUPFAM" id="SSF81606">
    <property type="entry name" value="PP2C-like"/>
    <property type="match status" value="1"/>
</dbReference>
<feature type="transmembrane region" description="Helical" evidence="2">
    <location>
        <begin position="46"/>
        <end position="67"/>
    </location>
</feature>
<dbReference type="NCBIfam" id="TIGR00229">
    <property type="entry name" value="sensory_box"/>
    <property type="match status" value="1"/>
</dbReference>